<organism evidence="1 2">
    <name type="scientific">Nocardioides massiliensis</name>
    <dbReference type="NCBI Taxonomy" id="1325935"/>
    <lineage>
        <taxon>Bacteria</taxon>
        <taxon>Bacillati</taxon>
        <taxon>Actinomycetota</taxon>
        <taxon>Actinomycetes</taxon>
        <taxon>Propionibacteriales</taxon>
        <taxon>Nocardioidaceae</taxon>
        <taxon>Nocardioides</taxon>
    </lineage>
</organism>
<evidence type="ECO:0000313" key="2">
    <source>
        <dbReference type="Proteomes" id="UP001240447"/>
    </source>
</evidence>
<name>A0ABT9NJB6_9ACTN</name>
<dbReference type="EMBL" id="JAUSQM010000001">
    <property type="protein sequence ID" value="MDP9820511.1"/>
    <property type="molecule type" value="Genomic_DNA"/>
</dbReference>
<gene>
    <name evidence="1" type="ORF">J2S59_000320</name>
</gene>
<dbReference type="Proteomes" id="UP001240447">
    <property type="component" value="Unassembled WGS sequence"/>
</dbReference>
<accession>A0ABT9NJB6</accession>
<reference evidence="1 2" key="1">
    <citation type="submission" date="2023-07" db="EMBL/GenBank/DDBJ databases">
        <title>Sequencing the genomes of 1000 actinobacteria strains.</title>
        <authorList>
            <person name="Klenk H.-P."/>
        </authorList>
    </citation>
    <scope>NUCLEOTIDE SEQUENCE [LARGE SCALE GENOMIC DNA]</scope>
    <source>
        <strain evidence="1 2">GD13</strain>
    </source>
</reference>
<sequence>MAKQVVRRSQWPSNWGNPSSHWHCPWIWMCWGCGNHEGFASWEGAIRHADDHPATCPGEWQWEWQ</sequence>
<proteinExistence type="predicted"/>
<protein>
    <recommendedName>
        <fullName evidence="3">C2H2-type domain-containing protein</fullName>
    </recommendedName>
</protein>
<evidence type="ECO:0008006" key="3">
    <source>
        <dbReference type="Google" id="ProtNLM"/>
    </source>
</evidence>
<evidence type="ECO:0000313" key="1">
    <source>
        <dbReference type="EMBL" id="MDP9820511.1"/>
    </source>
</evidence>
<keyword evidence="2" id="KW-1185">Reference proteome</keyword>
<comment type="caution">
    <text evidence="1">The sequence shown here is derived from an EMBL/GenBank/DDBJ whole genome shotgun (WGS) entry which is preliminary data.</text>
</comment>